<evidence type="ECO:0000256" key="4">
    <source>
        <dbReference type="ARBA" id="ARBA00022960"/>
    </source>
</evidence>
<keyword evidence="12" id="KW-1185">Reference proteome</keyword>
<dbReference type="SUPFAM" id="SSF141523">
    <property type="entry name" value="L,D-transpeptidase catalytic domain-like"/>
    <property type="match status" value="1"/>
</dbReference>
<dbReference type="SUPFAM" id="SSF54106">
    <property type="entry name" value="LysM domain"/>
    <property type="match status" value="1"/>
</dbReference>
<feature type="active site" description="Proton donor/acceptor" evidence="7">
    <location>
        <position position="426"/>
    </location>
</feature>
<dbReference type="InterPro" id="IPR038063">
    <property type="entry name" value="Transpep_catalytic_dom"/>
</dbReference>
<comment type="caution">
    <text evidence="11">The sequence shown here is derived from an EMBL/GenBank/DDBJ whole genome shotgun (WGS) entry which is preliminary data.</text>
</comment>
<evidence type="ECO:0000259" key="10">
    <source>
        <dbReference type="PROSITE" id="PS52029"/>
    </source>
</evidence>
<keyword evidence="5 7" id="KW-0573">Peptidoglycan synthesis</keyword>
<dbReference type="PROSITE" id="PS51782">
    <property type="entry name" value="LYSM"/>
    <property type="match status" value="1"/>
</dbReference>
<dbReference type="InterPro" id="IPR018392">
    <property type="entry name" value="LysM"/>
</dbReference>
<evidence type="ECO:0000256" key="7">
    <source>
        <dbReference type="PROSITE-ProRule" id="PRU01373"/>
    </source>
</evidence>
<evidence type="ECO:0000313" key="12">
    <source>
        <dbReference type="Proteomes" id="UP001430306"/>
    </source>
</evidence>
<accession>A0ABS8NI52</accession>
<evidence type="ECO:0000256" key="5">
    <source>
        <dbReference type="ARBA" id="ARBA00022984"/>
    </source>
</evidence>
<feature type="compositionally biased region" description="Polar residues" evidence="8">
    <location>
        <begin position="219"/>
        <end position="232"/>
    </location>
</feature>
<dbReference type="CDD" id="cd16913">
    <property type="entry name" value="YkuD_like"/>
    <property type="match status" value="1"/>
</dbReference>
<feature type="compositionally biased region" description="Polar residues" evidence="8">
    <location>
        <begin position="175"/>
        <end position="196"/>
    </location>
</feature>
<sequence>MQTLKTAAIVVLMTTVLYGAWISMTTPPDALPPEVARDLVVDADTFDISDGIPDSLDPLDPIADLGIDDGMASSDFAGNPNATTEASQSGFDDLDMALNQSGDGLGSGSSFDMPNTADLNAPNDTLPMDSVDRSFADLPANGAASTEASNSFSMSDLNEGDGAPSASRLPEVEPGTSTPIQLDPNQEYASTGTQYENPDPSVAVSTTESMDDVVADASPTPSESQATDSQIQSAGLTNAIATADRQYHSDRRREALATLSLFYETPNLTSEQRQELLIRLDPLAREVIYSDEHLIAEPHRVGPNETLMDIAKQYEVPWQLLANINEVEDPITVLPGTDLKVVRGPFRADVDLKNQELTMFLGDLYAGRFSIAVGSDPSPRPGSYTIQEKQSAKTYYDMSGTPIPPGNPRNPYGSMWIDLGSGLSIHGSPEAESPTNQGCISVAGNYSRDVFGILSEGSSVTIR</sequence>
<evidence type="ECO:0000313" key="11">
    <source>
        <dbReference type="EMBL" id="MCC9642161.1"/>
    </source>
</evidence>
<dbReference type="PANTHER" id="PTHR30582">
    <property type="entry name" value="L,D-TRANSPEPTIDASE"/>
    <property type="match status" value="1"/>
</dbReference>
<feature type="compositionally biased region" description="Polar residues" evidence="8">
    <location>
        <begin position="143"/>
        <end position="156"/>
    </location>
</feature>
<reference evidence="11" key="1">
    <citation type="submission" date="2021-11" db="EMBL/GenBank/DDBJ databases">
        <title>Genome sequence.</title>
        <authorList>
            <person name="Sun Q."/>
        </authorList>
    </citation>
    <scope>NUCLEOTIDE SEQUENCE</scope>
    <source>
        <strain evidence="11">JC740</strain>
    </source>
</reference>
<dbReference type="Gene3D" id="3.10.350.10">
    <property type="entry name" value="LysM domain"/>
    <property type="match status" value="1"/>
</dbReference>
<dbReference type="InterPro" id="IPR036779">
    <property type="entry name" value="LysM_dom_sf"/>
</dbReference>
<dbReference type="InterPro" id="IPR005490">
    <property type="entry name" value="LD_TPept_cat_dom"/>
</dbReference>
<evidence type="ECO:0000256" key="8">
    <source>
        <dbReference type="SAM" id="MobiDB-lite"/>
    </source>
</evidence>
<comment type="pathway">
    <text evidence="1 7">Cell wall biogenesis; peptidoglycan biosynthesis.</text>
</comment>
<keyword evidence="3" id="KW-0808">Transferase</keyword>
<dbReference type="Gene3D" id="2.40.440.10">
    <property type="entry name" value="L,D-transpeptidase catalytic domain-like"/>
    <property type="match status" value="1"/>
</dbReference>
<keyword evidence="4 7" id="KW-0133">Cell shape</keyword>
<gene>
    <name evidence="11" type="ORF">LOC71_07740</name>
</gene>
<evidence type="ECO:0000256" key="3">
    <source>
        <dbReference type="ARBA" id="ARBA00022679"/>
    </source>
</evidence>
<dbReference type="Pfam" id="PF03734">
    <property type="entry name" value="YkuD"/>
    <property type="match status" value="1"/>
</dbReference>
<dbReference type="CDD" id="cd00118">
    <property type="entry name" value="LysM"/>
    <property type="match status" value="1"/>
</dbReference>
<comment type="similarity">
    <text evidence="2">Belongs to the YkuD family.</text>
</comment>
<feature type="domain" description="LysM" evidence="9">
    <location>
        <begin position="297"/>
        <end position="341"/>
    </location>
</feature>
<feature type="active site" description="Nucleophile" evidence="7">
    <location>
        <position position="439"/>
    </location>
</feature>
<feature type="domain" description="L,D-TPase catalytic" evidence="10">
    <location>
        <begin position="346"/>
        <end position="463"/>
    </location>
</feature>
<proteinExistence type="inferred from homology"/>
<dbReference type="PROSITE" id="PS52029">
    <property type="entry name" value="LD_TPASE"/>
    <property type="match status" value="1"/>
</dbReference>
<organism evidence="11 12">
    <name type="scientific">Rhodopirellula halodulae</name>
    <dbReference type="NCBI Taxonomy" id="2894198"/>
    <lineage>
        <taxon>Bacteria</taxon>
        <taxon>Pseudomonadati</taxon>
        <taxon>Planctomycetota</taxon>
        <taxon>Planctomycetia</taxon>
        <taxon>Pirellulales</taxon>
        <taxon>Pirellulaceae</taxon>
        <taxon>Rhodopirellula</taxon>
    </lineage>
</organism>
<evidence type="ECO:0000259" key="9">
    <source>
        <dbReference type="PROSITE" id="PS51782"/>
    </source>
</evidence>
<dbReference type="Proteomes" id="UP001430306">
    <property type="component" value="Unassembled WGS sequence"/>
</dbReference>
<keyword evidence="6 7" id="KW-0961">Cell wall biogenesis/degradation</keyword>
<evidence type="ECO:0000256" key="2">
    <source>
        <dbReference type="ARBA" id="ARBA00005992"/>
    </source>
</evidence>
<dbReference type="Pfam" id="PF01476">
    <property type="entry name" value="LysM"/>
    <property type="match status" value="1"/>
</dbReference>
<evidence type="ECO:0000256" key="6">
    <source>
        <dbReference type="ARBA" id="ARBA00023316"/>
    </source>
</evidence>
<name>A0ABS8NI52_9BACT</name>
<protein>
    <submittedName>
        <fullName evidence="11">LysM peptidoglycan-binding domain-containing protein</fullName>
    </submittedName>
</protein>
<evidence type="ECO:0000256" key="1">
    <source>
        <dbReference type="ARBA" id="ARBA00004752"/>
    </source>
</evidence>
<feature type="region of interest" description="Disordered" evidence="8">
    <location>
        <begin position="94"/>
        <end position="232"/>
    </location>
</feature>
<dbReference type="InterPro" id="IPR050979">
    <property type="entry name" value="LD-transpeptidase"/>
</dbReference>
<dbReference type="EMBL" id="JAJKFW010000016">
    <property type="protein sequence ID" value="MCC9642161.1"/>
    <property type="molecule type" value="Genomic_DNA"/>
</dbReference>